<proteinExistence type="predicted"/>
<dbReference type="Proteomes" id="UP000185911">
    <property type="component" value="Unassembled WGS sequence"/>
</dbReference>
<keyword evidence="2" id="KW-1185">Reference proteome</keyword>
<comment type="caution">
    <text evidence="1">The sequence shown here is derived from an EMBL/GenBank/DDBJ whole genome shotgun (WGS) entry which is preliminary data.</text>
</comment>
<evidence type="ECO:0000313" key="2">
    <source>
        <dbReference type="Proteomes" id="UP000185911"/>
    </source>
</evidence>
<gene>
    <name evidence="1" type="ORF">BLL52_3784</name>
</gene>
<dbReference type="AlphaFoldDB" id="A0A1Q8YAA9"/>
<reference evidence="1 2" key="1">
    <citation type="submission" date="2017-01" db="EMBL/GenBank/DDBJ databases">
        <title>Genome sequence of Rhodoferax antarcticus ANT.BR, a psychrophilic purple nonsulfur bacterium from an Antarctic microbial mat.</title>
        <authorList>
            <person name="Baker J."/>
            <person name="Riester C."/>
            <person name="Skinner B."/>
            <person name="Newell A."/>
            <person name="Swingley W."/>
            <person name="Madigan M."/>
            <person name="Jung D."/>
            <person name="Asao M."/>
            <person name="Chen M."/>
            <person name="Loughlin P."/>
            <person name="Pan H."/>
            <person name="Lin S."/>
            <person name="Li N."/>
            <person name="Shaw J."/>
            <person name="Prado M."/>
            <person name="Sherman C."/>
            <person name="Li X."/>
            <person name="Tang J."/>
            <person name="Blankenship R."/>
            <person name="Zhao T."/>
            <person name="Touchman J."/>
            <person name="Sattley M."/>
        </authorList>
    </citation>
    <scope>NUCLEOTIDE SEQUENCE [LARGE SCALE GENOMIC DNA]</scope>
    <source>
        <strain evidence="1 2">ANT.BR</strain>
    </source>
</reference>
<evidence type="ECO:0000313" key="1">
    <source>
        <dbReference type="EMBL" id="OLP04964.1"/>
    </source>
</evidence>
<dbReference type="EMBL" id="MSYM01000018">
    <property type="protein sequence ID" value="OLP04964.1"/>
    <property type="molecule type" value="Genomic_DNA"/>
</dbReference>
<name>A0A1Q8YAA9_9BURK</name>
<sequence length="48" mass="5086">MMNLSVLYSAQSSGAKVPHWQGSLVSDQGLSAANTQNKSRPKAAFYAS</sequence>
<accession>A0A1Q8YAA9</accession>
<protein>
    <submittedName>
        <fullName evidence="1">Uncharacterized protein</fullName>
    </submittedName>
</protein>
<organism evidence="1 2">
    <name type="scientific">Rhodoferax antarcticus ANT.BR</name>
    <dbReference type="NCBI Taxonomy" id="1111071"/>
    <lineage>
        <taxon>Bacteria</taxon>
        <taxon>Pseudomonadati</taxon>
        <taxon>Pseudomonadota</taxon>
        <taxon>Betaproteobacteria</taxon>
        <taxon>Burkholderiales</taxon>
        <taxon>Comamonadaceae</taxon>
        <taxon>Rhodoferax</taxon>
    </lineage>
</organism>